<gene>
    <name evidence="2" type="ORF">BN2614_LOCUS1</name>
</gene>
<organism evidence="2 3">
    <name type="scientific">Gulo gulo</name>
    <name type="common">Wolverine</name>
    <name type="synonym">Gluton</name>
    <dbReference type="NCBI Taxonomy" id="48420"/>
    <lineage>
        <taxon>Eukaryota</taxon>
        <taxon>Metazoa</taxon>
        <taxon>Chordata</taxon>
        <taxon>Craniata</taxon>
        <taxon>Vertebrata</taxon>
        <taxon>Euteleostomi</taxon>
        <taxon>Mammalia</taxon>
        <taxon>Eutheria</taxon>
        <taxon>Laurasiatheria</taxon>
        <taxon>Carnivora</taxon>
        <taxon>Caniformia</taxon>
        <taxon>Musteloidea</taxon>
        <taxon>Mustelidae</taxon>
        <taxon>Guloninae</taxon>
        <taxon>Gulo</taxon>
    </lineage>
</organism>
<accession>A0A9X9LJG2</accession>
<evidence type="ECO:0000313" key="3">
    <source>
        <dbReference type="Proteomes" id="UP000269945"/>
    </source>
</evidence>
<sequence>MGRRGAPAGGPALVCPLRAQERKAGCCSRRLSAPERHAVAVAPAPERQRAAETETRLGHP</sequence>
<reference evidence="2 3" key="1">
    <citation type="submission" date="2018-10" db="EMBL/GenBank/DDBJ databases">
        <authorList>
            <person name="Ekblom R."/>
            <person name="Jareborg N."/>
        </authorList>
    </citation>
    <scope>NUCLEOTIDE SEQUENCE [LARGE SCALE GENOMIC DNA]</scope>
    <source>
        <tissue evidence="2">Muscle</tissue>
    </source>
</reference>
<keyword evidence="3" id="KW-1185">Reference proteome</keyword>
<feature type="region of interest" description="Disordered" evidence="1">
    <location>
        <begin position="38"/>
        <end position="60"/>
    </location>
</feature>
<dbReference type="AlphaFoldDB" id="A0A9X9LJG2"/>
<dbReference type="EMBL" id="CYRY02005193">
    <property type="protein sequence ID" value="VCW69645.1"/>
    <property type="molecule type" value="Genomic_DNA"/>
</dbReference>
<protein>
    <submittedName>
        <fullName evidence="2">Uncharacterized protein</fullName>
    </submittedName>
</protein>
<proteinExistence type="predicted"/>
<evidence type="ECO:0000256" key="1">
    <source>
        <dbReference type="SAM" id="MobiDB-lite"/>
    </source>
</evidence>
<feature type="compositionally biased region" description="Basic and acidic residues" evidence="1">
    <location>
        <begin position="46"/>
        <end position="60"/>
    </location>
</feature>
<feature type="non-terminal residue" evidence="2">
    <location>
        <position position="60"/>
    </location>
</feature>
<evidence type="ECO:0000313" key="2">
    <source>
        <dbReference type="EMBL" id="VCW69645.1"/>
    </source>
</evidence>
<dbReference type="Proteomes" id="UP000269945">
    <property type="component" value="Unassembled WGS sequence"/>
</dbReference>
<comment type="caution">
    <text evidence="2">The sequence shown here is derived from an EMBL/GenBank/DDBJ whole genome shotgun (WGS) entry which is preliminary data.</text>
</comment>
<name>A0A9X9LJG2_GULGU</name>